<evidence type="ECO:0000313" key="1">
    <source>
        <dbReference type="EMBL" id="PYI52680.1"/>
    </source>
</evidence>
<dbReference type="InterPro" id="IPR012674">
    <property type="entry name" value="Calycin"/>
</dbReference>
<gene>
    <name evidence="1" type="ORF">DLM86_21170</name>
</gene>
<protein>
    <submittedName>
        <fullName evidence="1">DUF1934 domain-containing protein</fullName>
    </submittedName>
</protein>
<dbReference type="SUPFAM" id="SSF50814">
    <property type="entry name" value="Lipocalins"/>
    <property type="match status" value="1"/>
</dbReference>
<dbReference type="Gene3D" id="2.40.128.20">
    <property type="match status" value="1"/>
</dbReference>
<dbReference type="InterPro" id="IPR015231">
    <property type="entry name" value="DUF1934"/>
</dbReference>
<dbReference type="Proteomes" id="UP000247476">
    <property type="component" value="Unassembled WGS sequence"/>
</dbReference>
<sequence length="147" mass="17117">MRLRRRERMRHMKRSVRIRIESKQADQVHVREASGELYDRNGSYYLRYAEPDPELGKTTATVKWDESHIKVIRHGDVESDLTFRSGERTPGSFALPQGRLPLECYTHGIERKLSDGLGSLSWSYDMYADGTYAGRIRLRLTIEEEQA</sequence>
<organism evidence="1 2">
    <name type="scientific">Paenibacillus flagellatus</name>
    <dbReference type="NCBI Taxonomy" id="2211139"/>
    <lineage>
        <taxon>Bacteria</taxon>
        <taxon>Bacillati</taxon>
        <taxon>Bacillota</taxon>
        <taxon>Bacilli</taxon>
        <taxon>Bacillales</taxon>
        <taxon>Paenibacillaceae</taxon>
        <taxon>Paenibacillus</taxon>
    </lineage>
</organism>
<name>A0A2V5KF31_9BACL</name>
<dbReference type="AlphaFoldDB" id="A0A2V5KF31"/>
<keyword evidence="2" id="KW-1185">Reference proteome</keyword>
<evidence type="ECO:0000313" key="2">
    <source>
        <dbReference type="Proteomes" id="UP000247476"/>
    </source>
</evidence>
<reference evidence="1 2" key="1">
    <citation type="submission" date="2018-05" db="EMBL/GenBank/DDBJ databases">
        <title>Paenibacillus flagellatus sp. nov., isolated from selenium mineral soil.</title>
        <authorList>
            <person name="Dai X."/>
        </authorList>
    </citation>
    <scope>NUCLEOTIDE SEQUENCE [LARGE SCALE GENOMIC DNA]</scope>
    <source>
        <strain evidence="1 2">DXL2</strain>
    </source>
</reference>
<dbReference type="Pfam" id="PF09148">
    <property type="entry name" value="DUF1934"/>
    <property type="match status" value="1"/>
</dbReference>
<dbReference type="EMBL" id="QJVJ01000009">
    <property type="protein sequence ID" value="PYI52680.1"/>
    <property type="molecule type" value="Genomic_DNA"/>
</dbReference>
<proteinExistence type="predicted"/>
<accession>A0A2V5KF31</accession>
<comment type="caution">
    <text evidence="1">The sequence shown here is derived from an EMBL/GenBank/DDBJ whole genome shotgun (WGS) entry which is preliminary data.</text>
</comment>